<dbReference type="PANTHER" id="PTHR11465:SF9">
    <property type="entry name" value="CATALASE"/>
    <property type="match status" value="1"/>
</dbReference>
<dbReference type="InterPro" id="IPR002226">
    <property type="entry name" value="Catalase_haem_BS"/>
</dbReference>
<keyword evidence="10" id="KW-1185">Reference proteome</keyword>
<organism evidence="9 10">
    <name type="scientific">Plutella xylostella</name>
    <name type="common">Diamondback moth</name>
    <name type="synonym">Plutella maculipennis</name>
    <dbReference type="NCBI Taxonomy" id="51655"/>
    <lineage>
        <taxon>Eukaryota</taxon>
        <taxon>Metazoa</taxon>
        <taxon>Ecdysozoa</taxon>
        <taxon>Arthropoda</taxon>
        <taxon>Hexapoda</taxon>
        <taxon>Insecta</taxon>
        <taxon>Pterygota</taxon>
        <taxon>Neoptera</taxon>
        <taxon>Endopterygota</taxon>
        <taxon>Lepidoptera</taxon>
        <taxon>Glossata</taxon>
        <taxon>Ditrysia</taxon>
        <taxon>Yponomeutoidea</taxon>
        <taxon>Plutellidae</taxon>
        <taxon>Plutella</taxon>
    </lineage>
</organism>
<evidence type="ECO:0000256" key="5">
    <source>
        <dbReference type="ARBA" id="ARBA00023002"/>
    </source>
</evidence>
<dbReference type="SUPFAM" id="SSF56634">
    <property type="entry name" value="Heme-dependent catalase-like"/>
    <property type="match status" value="1"/>
</dbReference>
<comment type="caution">
    <text evidence="9">The sequence shown here is derived from an EMBL/GenBank/DDBJ whole genome shotgun (WGS) entry which is preliminary data.</text>
</comment>
<evidence type="ECO:0000256" key="2">
    <source>
        <dbReference type="ARBA" id="ARBA00022559"/>
    </source>
</evidence>
<feature type="signal peptide" evidence="7">
    <location>
        <begin position="1"/>
        <end position="39"/>
    </location>
</feature>
<keyword evidence="5" id="KW-0560">Oxidoreductase</keyword>
<reference evidence="9 10" key="1">
    <citation type="submission" date="2021-06" db="EMBL/GenBank/DDBJ databases">
        <title>A haploid diamondback moth (Plutella xylostella L.) genome assembly resolves 31 chromosomes and identifies a diamide resistance mutation.</title>
        <authorList>
            <person name="Ward C.M."/>
            <person name="Perry K.D."/>
            <person name="Baker G."/>
            <person name="Powis K."/>
            <person name="Heckel D.G."/>
            <person name="Baxter S.W."/>
        </authorList>
    </citation>
    <scope>NUCLEOTIDE SEQUENCE [LARGE SCALE GENOMIC DNA]</scope>
    <source>
        <strain evidence="9 10">LV</strain>
        <tissue evidence="9">Single pupa</tissue>
    </source>
</reference>
<evidence type="ECO:0000256" key="7">
    <source>
        <dbReference type="SAM" id="SignalP"/>
    </source>
</evidence>
<evidence type="ECO:0000313" key="9">
    <source>
        <dbReference type="EMBL" id="KAG7299881.1"/>
    </source>
</evidence>
<keyword evidence="2" id="KW-0575">Peroxidase</keyword>
<dbReference type="PROSITE" id="PS51402">
    <property type="entry name" value="CATALASE_3"/>
    <property type="match status" value="1"/>
</dbReference>
<keyword evidence="7" id="KW-0732">Signal</keyword>
<keyword evidence="6" id="KW-0408">Iron</keyword>
<evidence type="ECO:0000256" key="6">
    <source>
        <dbReference type="ARBA" id="ARBA00023004"/>
    </source>
</evidence>
<evidence type="ECO:0000313" key="10">
    <source>
        <dbReference type="Proteomes" id="UP000823941"/>
    </source>
</evidence>
<dbReference type="PROSITE" id="PS00437">
    <property type="entry name" value="CATALASE_1"/>
    <property type="match status" value="1"/>
</dbReference>
<keyword evidence="3" id="KW-0349">Heme</keyword>
<dbReference type="Gene3D" id="2.40.180.10">
    <property type="entry name" value="Catalase core domain"/>
    <property type="match status" value="1"/>
</dbReference>
<evidence type="ECO:0000256" key="4">
    <source>
        <dbReference type="ARBA" id="ARBA00022723"/>
    </source>
</evidence>
<dbReference type="PANTHER" id="PTHR11465">
    <property type="entry name" value="CATALASE"/>
    <property type="match status" value="1"/>
</dbReference>
<dbReference type="Proteomes" id="UP000823941">
    <property type="component" value="Chromosome 22"/>
</dbReference>
<dbReference type="PIRSF" id="PIRSF038928">
    <property type="entry name" value="Catalase_clade1-3"/>
    <property type="match status" value="1"/>
</dbReference>
<dbReference type="EMBL" id="JAHIBW010000022">
    <property type="protein sequence ID" value="KAG7299881.1"/>
    <property type="molecule type" value="Genomic_DNA"/>
</dbReference>
<evidence type="ECO:0000256" key="3">
    <source>
        <dbReference type="ARBA" id="ARBA00022617"/>
    </source>
</evidence>
<dbReference type="PRINTS" id="PR00067">
    <property type="entry name" value="CATALASE"/>
</dbReference>
<sequence length="530" mass="59532">MVKSVLTSHSKPFPGCFSDIMARVILISMLALCGSTVQAYEYGPSPRPSDQQLTVFADSTPNGTIGLLTLSSGKPVEVHETVGLNDNLIRNLYFLDSLTHLARERIPERFVHGKGSGAFGYFEVTHDVTGVCKAKFLSEIGKTTPVAVRFSSTGGERGTPDTTPDIRGLAIKFYTEEGNFDIVALNTPAFVIKDPVLFPSFVHAIKRNPTSNIRDENSRLDFLTLRPEDRNFMLTLYSDRATPASFREMFAFAIHTYQVENEDGVPSFVRFTFLPDLGNRNMNASEAARLAGEDPDYLTRDLFDNIANGNYPSWTAYLQILSLEDVKNAGFDVFDVTKILPEHQFPLHPYGRFVLNQNPINFFAEVEQLAFSPGNLVPGILGAPDDMFAARIFSYRDAHNYRLGPNVNKIAVNSPMNEVHTYLRDGRSPVNDNEDNAPNYFPNSFHGALPRVDDQKSKLIVVLQNDDGSIEQARDYLLPTFTPEEQESIPRNLARFMRPVVDFIRKRVIEIFEVIDPYIAQKIVEQLQEQ</sequence>
<keyword evidence="4" id="KW-0479">Metal-binding</keyword>
<comment type="similarity">
    <text evidence="1">Belongs to the catalase family.</text>
</comment>
<evidence type="ECO:0000256" key="1">
    <source>
        <dbReference type="ARBA" id="ARBA00005329"/>
    </source>
</evidence>
<feature type="domain" description="Catalase core" evidence="8">
    <location>
        <begin position="69"/>
        <end position="449"/>
    </location>
</feature>
<dbReference type="InterPro" id="IPR018028">
    <property type="entry name" value="Catalase"/>
</dbReference>
<gene>
    <name evidence="9" type="ORF">JYU34_016901</name>
</gene>
<dbReference type="InterPro" id="IPR020835">
    <property type="entry name" value="Catalase_sf"/>
</dbReference>
<name>A0ABQ7Q3X6_PLUXY</name>
<dbReference type="Pfam" id="PF00199">
    <property type="entry name" value="Catalase"/>
    <property type="match status" value="1"/>
</dbReference>
<protein>
    <recommendedName>
        <fullName evidence="8">Catalase core domain-containing protein</fullName>
    </recommendedName>
</protein>
<dbReference type="InterPro" id="IPR024711">
    <property type="entry name" value="Catalase_clade1/3"/>
</dbReference>
<feature type="chain" id="PRO_5046574231" description="Catalase core domain-containing protein" evidence="7">
    <location>
        <begin position="40"/>
        <end position="530"/>
    </location>
</feature>
<evidence type="ECO:0000259" key="8">
    <source>
        <dbReference type="SMART" id="SM01060"/>
    </source>
</evidence>
<dbReference type="SMART" id="SM01060">
    <property type="entry name" value="Catalase"/>
    <property type="match status" value="1"/>
</dbReference>
<accession>A0ABQ7Q3X6</accession>
<dbReference type="InterPro" id="IPR011614">
    <property type="entry name" value="Catalase_core"/>
</dbReference>
<proteinExistence type="inferred from homology"/>